<organism evidence="1 2">
    <name type="scientific">Winogradskyella psychrotolerans RS-3</name>
    <dbReference type="NCBI Taxonomy" id="641526"/>
    <lineage>
        <taxon>Bacteria</taxon>
        <taxon>Pseudomonadati</taxon>
        <taxon>Bacteroidota</taxon>
        <taxon>Flavobacteriia</taxon>
        <taxon>Flavobacteriales</taxon>
        <taxon>Flavobacteriaceae</taxon>
        <taxon>Winogradskyella</taxon>
    </lineage>
</organism>
<accession>S7WUG9</accession>
<reference evidence="1 2" key="1">
    <citation type="journal article" date="2013" name="Genome Announc.">
        <title>Draft Genome Sequence of Winogradskyella psychrotolerans RS-3T, Isolated from the Marine Transect of Kongsfjorden, Ny-Alesund, Svalbard, Arctic Ocean.</title>
        <authorList>
            <person name="Kumar Pinnaka A."/>
            <person name="Ara S."/>
            <person name="Singh A."/>
            <person name="Shivaji S."/>
        </authorList>
    </citation>
    <scope>NUCLEOTIDE SEQUENCE [LARGE SCALE GENOMIC DNA]</scope>
    <source>
        <strain evidence="1 2">RS-3</strain>
    </source>
</reference>
<protein>
    <recommendedName>
        <fullName evidence="3">Outer membrane protein beta-barrel domain-containing protein</fullName>
    </recommendedName>
</protein>
<evidence type="ECO:0000313" key="2">
    <source>
        <dbReference type="Proteomes" id="UP000014962"/>
    </source>
</evidence>
<dbReference type="AlphaFoldDB" id="S7WUG9"/>
<comment type="caution">
    <text evidence="1">The sequence shown here is derived from an EMBL/GenBank/DDBJ whole genome shotgun (WGS) entry which is preliminary data.</text>
</comment>
<evidence type="ECO:0000313" key="1">
    <source>
        <dbReference type="EMBL" id="EPR70409.1"/>
    </source>
</evidence>
<dbReference type="Proteomes" id="UP000014962">
    <property type="component" value="Unassembled WGS sequence"/>
</dbReference>
<name>S7WUG9_9FLAO</name>
<dbReference type="EMBL" id="ATMR01000199">
    <property type="protein sequence ID" value="EPR70409.1"/>
    <property type="molecule type" value="Genomic_DNA"/>
</dbReference>
<dbReference type="Gene3D" id="2.40.160.20">
    <property type="match status" value="1"/>
</dbReference>
<proteinExistence type="predicted"/>
<dbReference type="SUPFAM" id="SSF56925">
    <property type="entry name" value="OMPA-like"/>
    <property type="match status" value="1"/>
</dbReference>
<keyword evidence="2" id="KW-1185">Reference proteome</keyword>
<dbReference type="InterPro" id="IPR011250">
    <property type="entry name" value="OMP/PagP_B-barrel"/>
</dbReference>
<gene>
    <name evidence="1" type="ORF">ADIWIN_3765</name>
</gene>
<dbReference type="STRING" id="641526.ADIWIN_3765"/>
<evidence type="ECO:0008006" key="3">
    <source>
        <dbReference type="Google" id="ProtNLM"/>
    </source>
</evidence>
<sequence>MKISIKQDAKIMNLKLNIIMKKLFLLGVFAIGFANLSNAQDIAENAIGLRLGDSDGFGTEVSYQRALGGNNRLEVDLGWRSGNNYDGFKLAGLYQWVWNIEGGFNWYAGAGGGLGSYSFDNYKNEKDYNDTFAFIAGDVGIEYSFDFPLLLSLDFRPEIGFGDVNDDLDFDIALGVRYQF</sequence>
<dbReference type="eggNOG" id="COG1629">
    <property type="taxonomic scope" value="Bacteria"/>
</dbReference>
<dbReference type="PATRIC" id="fig|641526.4.peg.3737"/>